<dbReference type="EMBL" id="CP053015">
    <property type="protein sequence ID" value="QJQ31079.1"/>
    <property type="molecule type" value="Genomic_DNA"/>
</dbReference>
<feature type="DNA-binding region" description="H-T-H motif" evidence="2">
    <location>
        <begin position="26"/>
        <end position="45"/>
    </location>
</feature>
<gene>
    <name evidence="4" type="ORF">GV829_00275</name>
</gene>
<sequence>MARNTRDRILGEARRLFNELGYGNVTTAALAASVGIAEGNLWYHFKNKLSLLDALIDQFEQDIAKRLALRPGEVTGGDLLDDYAAFVLAFGKELRDWRFLYRDHIEYGDKGPRMAELQPGWYRQNYQQLESYYARLIDDGLLDWPRARLADLVINATIIFRFSLEYFRESGQPVEAGSGAVTKALTQHLTLFEHRMDPALAQRLRSALEQPAAAALEPA</sequence>
<dbReference type="RefSeq" id="WP_169943291.1">
    <property type="nucleotide sequence ID" value="NZ_CP053015.1"/>
</dbReference>
<dbReference type="PANTHER" id="PTHR30055">
    <property type="entry name" value="HTH-TYPE TRANSCRIPTIONAL REGULATOR RUTR"/>
    <property type="match status" value="1"/>
</dbReference>
<dbReference type="KEGG" id="slan:GV829_00275"/>
<organism evidence="4 5">
    <name type="scientific">Sphingomonas lacunae</name>
    <dbReference type="NCBI Taxonomy" id="2698828"/>
    <lineage>
        <taxon>Bacteria</taxon>
        <taxon>Pseudomonadati</taxon>
        <taxon>Pseudomonadota</taxon>
        <taxon>Alphaproteobacteria</taxon>
        <taxon>Sphingomonadales</taxon>
        <taxon>Sphingomonadaceae</taxon>
        <taxon>Sphingomonas</taxon>
    </lineage>
</organism>
<evidence type="ECO:0000313" key="4">
    <source>
        <dbReference type="EMBL" id="QJQ31079.1"/>
    </source>
</evidence>
<evidence type="ECO:0000259" key="3">
    <source>
        <dbReference type="PROSITE" id="PS50977"/>
    </source>
</evidence>
<dbReference type="PRINTS" id="PR00455">
    <property type="entry name" value="HTHTETR"/>
</dbReference>
<proteinExistence type="predicted"/>
<keyword evidence="1 2" id="KW-0238">DNA-binding</keyword>
<evidence type="ECO:0000256" key="1">
    <source>
        <dbReference type="ARBA" id="ARBA00023125"/>
    </source>
</evidence>
<evidence type="ECO:0000256" key="2">
    <source>
        <dbReference type="PROSITE-ProRule" id="PRU00335"/>
    </source>
</evidence>
<feature type="domain" description="HTH tetR-type" evidence="3">
    <location>
        <begin position="3"/>
        <end position="63"/>
    </location>
</feature>
<reference evidence="4 5" key="1">
    <citation type="submission" date="2020-01" db="EMBL/GenBank/DDBJ databases">
        <title>Sphingomonas sp. strain CSW-10.</title>
        <authorList>
            <person name="Chen W.-M."/>
        </authorList>
    </citation>
    <scope>NUCLEOTIDE SEQUENCE [LARGE SCALE GENOMIC DNA]</scope>
    <source>
        <strain evidence="4 5">CSW-10</strain>
    </source>
</reference>
<keyword evidence="5" id="KW-1185">Reference proteome</keyword>
<dbReference type="Pfam" id="PF00440">
    <property type="entry name" value="TetR_N"/>
    <property type="match status" value="1"/>
</dbReference>
<dbReference type="GO" id="GO:0003700">
    <property type="term" value="F:DNA-binding transcription factor activity"/>
    <property type="evidence" value="ECO:0007669"/>
    <property type="project" value="TreeGrafter"/>
</dbReference>
<dbReference type="AlphaFoldDB" id="A0A6M4ASN8"/>
<dbReference type="SUPFAM" id="SSF46689">
    <property type="entry name" value="Homeodomain-like"/>
    <property type="match status" value="1"/>
</dbReference>
<dbReference type="GO" id="GO:0000976">
    <property type="term" value="F:transcription cis-regulatory region binding"/>
    <property type="evidence" value="ECO:0007669"/>
    <property type="project" value="TreeGrafter"/>
</dbReference>
<dbReference type="InterPro" id="IPR025722">
    <property type="entry name" value="TetR"/>
</dbReference>
<dbReference type="InterPro" id="IPR009057">
    <property type="entry name" value="Homeodomain-like_sf"/>
</dbReference>
<dbReference type="PANTHER" id="PTHR30055:SF223">
    <property type="entry name" value="HTH-TYPE TRANSCRIPTIONAL REGULATOR UIDR"/>
    <property type="match status" value="1"/>
</dbReference>
<dbReference type="InterPro" id="IPR050109">
    <property type="entry name" value="HTH-type_TetR-like_transc_reg"/>
</dbReference>
<protein>
    <submittedName>
        <fullName evidence="4">TetR/AcrR family transcriptional regulator</fullName>
    </submittedName>
</protein>
<dbReference type="Gene3D" id="1.10.357.10">
    <property type="entry name" value="Tetracycline Repressor, domain 2"/>
    <property type="match status" value="1"/>
</dbReference>
<dbReference type="PROSITE" id="PS50977">
    <property type="entry name" value="HTH_TETR_2"/>
    <property type="match status" value="1"/>
</dbReference>
<dbReference type="Proteomes" id="UP000503018">
    <property type="component" value="Chromosome"/>
</dbReference>
<dbReference type="InterPro" id="IPR001647">
    <property type="entry name" value="HTH_TetR"/>
</dbReference>
<evidence type="ECO:0000313" key="5">
    <source>
        <dbReference type="Proteomes" id="UP000503018"/>
    </source>
</evidence>
<dbReference type="Pfam" id="PF13972">
    <property type="entry name" value="TetR"/>
    <property type="match status" value="1"/>
</dbReference>
<accession>A0A6M4ASN8</accession>
<name>A0A6M4ASN8_9SPHN</name>